<feature type="domain" description="Sulfatase N-terminal" evidence="1">
    <location>
        <begin position="2"/>
        <end position="72"/>
    </location>
</feature>
<organism evidence="2 3">
    <name type="scientific">Halobellus limi</name>
    <dbReference type="NCBI Taxonomy" id="699433"/>
    <lineage>
        <taxon>Archaea</taxon>
        <taxon>Methanobacteriati</taxon>
        <taxon>Methanobacteriota</taxon>
        <taxon>Stenosarchaea group</taxon>
        <taxon>Halobacteria</taxon>
        <taxon>Halobacteriales</taxon>
        <taxon>Haloferacaceae</taxon>
        <taxon>Halobellus</taxon>
    </lineage>
</organism>
<evidence type="ECO:0000259" key="1">
    <source>
        <dbReference type="Pfam" id="PF00884"/>
    </source>
</evidence>
<dbReference type="RefSeq" id="WP_136361798.1">
    <property type="nucleotide sequence ID" value="NZ_CP031311.1"/>
</dbReference>
<dbReference type="Gene3D" id="3.40.720.10">
    <property type="entry name" value="Alkaline Phosphatase, subunit A"/>
    <property type="match status" value="1"/>
</dbReference>
<dbReference type="GeneID" id="39857561"/>
<sequence length="188" mass="21061">MMELYEDAIEDADEFIGWLSETVSSDTSLIVHSDHGEGFGPLDHGEWGHQGTFFEENVHVPLVVRDADASDEITGPVSLTSIYDIIVSIAKDDFDPTDHESRYTLSRTFRPNQIAVRTTERKYWSTVDSERSKNGTEYVLSSERDQETENTTNFTELAEQIISSRLSHEAEIQRVRGAAGTVSASSQI</sequence>
<evidence type="ECO:0000313" key="3">
    <source>
        <dbReference type="Proteomes" id="UP000296733"/>
    </source>
</evidence>
<dbReference type="AlphaFoldDB" id="A0A4D6GZZ8"/>
<reference evidence="2 3" key="1">
    <citation type="journal article" date="2019" name="Nat. Commun.">
        <title>A new type of DNA phosphorothioation-based antiviral system in archaea.</title>
        <authorList>
            <person name="Xiong L."/>
            <person name="Liu S."/>
            <person name="Chen S."/>
            <person name="Xiao Y."/>
            <person name="Zhu B."/>
            <person name="Gao Y."/>
            <person name="Zhang Y."/>
            <person name="Chen B."/>
            <person name="Luo J."/>
            <person name="Deng Z."/>
            <person name="Chen X."/>
            <person name="Wang L."/>
            <person name="Chen S."/>
        </authorList>
    </citation>
    <scope>NUCLEOTIDE SEQUENCE [LARGE SCALE GENOMIC DNA]</scope>
    <source>
        <strain evidence="2 3">CGMCC 1.10331</strain>
    </source>
</reference>
<dbReference type="SUPFAM" id="SSF53649">
    <property type="entry name" value="Alkaline phosphatase-like"/>
    <property type="match status" value="1"/>
</dbReference>
<dbReference type="Proteomes" id="UP000296733">
    <property type="component" value="Chromosome"/>
</dbReference>
<dbReference type="InterPro" id="IPR017850">
    <property type="entry name" value="Alkaline_phosphatase_core_sf"/>
</dbReference>
<dbReference type="InterPro" id="IPR000917">
    <property type="entry name" value="Sulfatase_N"/>
</dbReference>
<proteinExistence type="predicted"/>
<protein>
    <recommendedName>
        <fullName evidence="1">Sulfatase N-terminal domain-containing protein</fullName>
    </recommendedName>
</protein>
<dbReference type="Pfam" id="PF00884">
    <property type="entry name" value="Sulfatase"/>
    <property type="match status" value="1"/>
</dbReference>
<accession>A0A4D6GZZ8</accession>
<dbReference type="EMBL" id="CP031311">
    <property type="protein sequence ID" value="QCC47209.1"/>
    <property type="molecule type" value="Genomic_DNA"/>
</dbReference>
<dbReference type="KEGG" id="hlm:DV707_05700"/>
<name>A0A4D6GZZ8_9EURY</name>
<gene>
    <name evidence="2" type="ORF">DV707_05700</name>
</gene>
<evidence type="ECO:0000313" key="2">
    <source>
        <dbReference type="EMBL" id="QCC47209.1"/>
    </source>
</evidence>